<keyword evidence="4" id="KW-0012">Acyltransferase</keyword>
<keyword evidence="4" id="KW-0808">Transferase</keyword>
<evidence type="ECO:0000259" key="2">
    <source>
        <dbReference type="Pfam" id="PF01757"/>
    </source>
</evidence>
<feature type="transmembrane region" description="Helical" evidence="1">
    <location>
        <begin position="197"/>
        <end position="213"/>
    </location>
</feature>
<protein>
    <submittedName>
        <fullName evidence="4">Acyltransferase family protein</fullName>
    </submittedName>
</protein>
<feature type="transmembrane region" description="Helical" evidence="1">
    <location>
        <begin position="343"/>
        <end position="363"/>
    </location>
</feature>
<dbReference type="Proteomes" id="UP001210678">
    <property type="component" value="Unassembled WGS sequence"/>
</dbReference>
<keyword evidence="1" id="KW-0472">Membrane</keyword>
<dbReference type="InterPro" id="IPR043968">
    <property type="entry name" value="SGNH"/>
</dbReference>
<evidence type="ECO:0000313" key="4">
    <source>
        <dbReference type="EMBL" id="MDB1124791.1"/>
    </source>
</evidence>
<feature type="domain" description="Acyltransferase 3" evidence="2">
    <location>
        <begin position="5"/>
        <end position="316"/>
    </location>
</feature>
<evidence type="ECO:0000256" key="1">
    <source>
        <dbReference type="SAM" id="Phobius"/>
    </source>
</evidence>
<feature type="transmembrane region" description="Helical" evidence="1">
    <location>
        <begin position="130"/>
        <end position="153"/>
    </location>
</feature>
<dbReference type="GO" id="GO:0016746">
    <property type="term" value="F:acyltransferase activity"/>
    <property type="evidence" value="ECO:0007669"/>
    <property type="project" value="UniProtKB-KW"/>
</dbReference>
<feature type="transmembrane region" description="Helical" evidence="1">
    <location>
        <begin position="242"/>
        <end position="258"/>
    </location>
</feature>
<reference evidence="4 5" key="1">
    <citation type="submission" date="2023-01" db="EMBL/GenBank/DDBJ databases">
        <title>Vibrio sp. KJ40-1 sp.nov, isolated from marine algae.</title>
        <authorList>
            <person name="Butt M."/>
            <person name="Kim J.M.J."/>
            <person name="Jeon C.O.C."/>
        </authorList>
    </citation>
    <scope>NUCLEOTIDE SEQUENCE [LARGE SCALE GENOMIC DNA]</scope>
    <source>
        <strain evidence="4 5">KJ40-1</strain>
    </source>
</reference>
<gene>
    <name evidence="4" type="ORF">PGX00_14485</name>
</gene>
<name>A0ABT4YUF7_9VIBR</name>
<evidence type="ECO:0000313" key="5">
    <source>
        <dbReference type="Proteomes" id="UP001210678"/>
    </source>
</evidence>
<dbReference type="InterPro" id="IPR002656">
    <property type="entry name" value="Acyl_transf_3_dom"/>
</dbReference>
<comment type="caution">
    <text evidence="4">The sequence shown here is derived from an EMBL/GenBank/DDBJ whole genome shotgun (WGS) entry which is preliminary data.</text>
</comment>
<feature type="transmembrane region" description="Helical" evidence="1">
    <location>
        <begin position="220"/>
        <end position="236"/>
    </location>
</feature>
<keyword evidence="5" id="KW-1185">Reference proteome</keyword>
<dbReference type="InterPro" id="IPR050879">
    <property type="entry name" value="Acyltransferase_3"/>
</dbReference>
<dbReference type="RefSeq" id="WP_272137625.1">
    <property type="nucleotide sequence ID" value="NZ_JAQLOI010000001.1"/>
</dbReference>
<feature type="transmembrane region" description="Helical" evidence="1">
    <location>
        <begin position="278"/>
        <end position="297"/>
    </location>
</feature>
<feature type="transmembrane region" description="Helical" evidence="1">
    <location>
        <begin position="303"/>
        <end position="322"/>
    </location>
</feature>
<sequence>MQFRKDINGLRAIAVIAVVLFHFNASWMPGGFAGVDVFFVISGFLMTGIIFKGIEQENFSILQFYVARANRIIPALAVLCMFLLVFGWLYLTPLDYKTLGKHVASSMGFLSNFIYWRESGYFDASSHEKWLLHTWSLSAEWQFYIIYPIILVAMRKCMSVKMMKVTILLGTLLSTIFCVVATYKWPNPAYYLLPTRAWEMMIGGVAYLYPIVLKEDRKKLLEWLGLALIIVSYIFISKDNPWPGYLAVFPVLGAFLIIQAQRDDSFITSNIVFQKLGAWSYSIYLWHWPFVVAIYYFSLNEAFTYLGILLSVFLGFLSNKYIEKIRFRNEFSSLFSYLKCKPIYIYLVVSSVGVVTYIEDGFIKLAPPEYQYITYNTKPSPYRDKCHIDQYQKPAKSCEYFGDKITWAVFGDSHSTEIAYALAEKLKVDNIGLKHFSFSGCRPSYKEVEGFSRCSKWYNETVDYILNSNEIKNVTFSHRFTYMLFGGAVDYPLHSDDVITDEVIRMTKNIDELINTLSSTKENVYVFYPIPELQENIDKLVAISFRKGISTDDILGTKVAWYEERNKYIISHFDNSTYPDNVHLLKSKDVFCDEKNCYAVKGGQPLYFDSHHPSILGAMKLVELIK</sequence>
<dbReference type="Pfam" id="PF01757">
    <property type="entry name" value="Acyl_transf_3"/>
    <property type="match status" value="1"/>
</dbReference>
<organism evidence="4 5">
    <name type="scientific">Vibrio algarum</name>
    <dbReference type="NCBI Taxonomy" id="3020714"/>
    <lineage>
        <taxon>Bacteria</taxon>
        <taxon>Pseudomonadati</taxon>
        <taxon>Pseudomonadota</taxon>
        <taxon>Gammaproteobacteria</taxon>
        <taxon>Vibrionales</taxon>
        <taxon>Vibrionaceae</taxon>
        <taxon>Vibrio</taxon>
    </lineage>
</organism>
<feature type="transmembrane region" description="Helical" evidence="1">
    <location>
        <begin position="31"/>
        <end position="51"/>
    </location>
</feature>
<proteinExistence type="predicted"/>
<keyword evidence="1" id="KW-1133">Transmembrane helix</keyword>
<dbReference type="PANTHER" id="PTHR23028">
    <property type="entry name" value="ACETYLTRANSFERASE"/>
    <property type="match status" value="1"/>
</dbReference>
<feature type="transmembrane region" description="Helical" evidence="1">
    <location>
        <begin position="72"/>
        <end position="91"/>
    </location>
</feature>
<feature type="transmembrane region" description="Helical" evidence="1">
    <location>
        <begin position="7"/>
        <end position="25"/>
    </location>
</feature>
<accession>A0ABT4YUF7</accession>
<dbReference type="PANTHER" id="PTHR23028:SF53">
    <property type="entry name" value="ACYL_TRANSF_3 DOMAIN-CONTAINING PROTEIN"/>
    <property type="match status" value="1"/>
</dbReference>
<feature type="domain" description="SGNH" evidence="3">
    <location>
        <begin position="386"/>
        <end position="625"/>
    </location>
</feature>
<keyword evidence="1" id="KW-0812">Transmembrane</keyword>
<evidence type="ECO:0000259" key="3">
    <source>
        <dbReference type="Pfam" id="PF19040"/>
    </source>
</evidence>
<feature type="transmembrane region" description="Helical" evidence="1">
    <location>
        <begin position="165"/>
        <end position="185"/>
    </location>
</feature>
<dbReference type="Pfam" id="PF19040">
    <property type="entry name" value="SGNH"/>
    <property type="match status" value="1"/>
</dbReference>
<dbReference type="EMBL" id="JAQLOI010000001">
    <property type="protein sequence ID" value="MDB1124791.1"/>
    <property type="molecule type" value="Genomic_DNA"/>
</dbReference>